<dbReference type="EMBL" id="CP048268">
    <property type="protein sequence ID" value="QYN53276.1"/>
    <property type="molecule type" value="Genomic_DNA"/>
</dbReference>
<dbReference type="PANTHER" id="PTHR35527:SF2">
    <property type="entry name" value="HYDROLASE"/>
    <property type="match status" value="1"/>
</dbReference>
<evidence type="ECO:0000256" key="2">
    <source>
        <dbReference type="ARBA" id="ARBA00022801"/>
    </source>
</evidence>
<dbReference type="RefSeq" id="WP_220220016.1">
    <property type="nucleotide sequence ID" value="NZ_CP048268.1"/>
</dbReference>
<dbReference type="InterPro" id="IPR029132">
    <property type="entry name" value="CBAH/NAAA_C"/>
</dbReference>
<dbReference type="InterPro" id="IPR029055">
    <property type="entry name" value="Ntn_hydrolases_N"/>
</dbReference>
<evidence type="ECO:0000256" key="1">
    <source>
        <dbReference type="ARBA" id="ARBA00006625"/>
    </source>
</evidence>
<dbReference type="PANTHER" id="PTHR35527">
    <property type="entry name" value="CHOLOYLGLYCINE HYDROLASE"/>
    <property type="match status" value="1"/>
</dbReference>
<evidence type="ECO:0000313" key="4">
    <source>
        <dbReference type="EMBL" id="QYN53276.1"/>
    </source>
</evidence>
<dbReference type="Pfam" id="PF02275">
    <property type="entry name" value="CBAH"/>
    <property type="match status" value="1"/>
</dbReference>
<dbReference type="Proteomes" id="UP000826550">
    <property type="component" value="Chromosome"/>
</dbReference>
<reference evidence="4 5" key="1">
    <citation type="submission" date="2020-01" db="EMBL/GenBank/DDBJ databases">
        <title>Vast differences in strain-level diversity in the gut microbiota of two closely related honey bee species.</title>
        <authorList>
            <person name="Ellegaard K.M."/>
            <person name="Suenami S."/>
            <person name="Miyazaki R."/>
            <person name="Engel P."/>
        </authorList>
    </citation>
    <scope>NUCLEOTIDE SEQUENCE [LARGE SCALE GENOMIC DNA]</scope>
    <source>
        <strain evidence="4 5">ESL0416</strain>
    </source>
</reference>
<keyword evidence="2 4" id="KW-0378">Hydrolase</keyword>
<proteinExistence type="inferred from homology"/>
<accession>A0ABX8W8R3</accession>
<dbReference type="InterPro" id="IPR052193">
    <property type="entry name" value="Peptidase_C59"/>
</dbReference>
<sequence length="339" mass="38072">MCTSIAVTADNGDVFWGRTMDFTFDPFKPSADSKMTAYPSEYELKGLHQSWTTKYAFMGINVNNSLFFNDGINSAGIVGDAQYLEEASWDTASNLEKRGLKPIIGEEVVSYVLSNFGSIAEIKEAFTHLGQEKTTYPDWEEADTGIPTPIPMHYTFSDAEGHSVILEPVKQGVFKIYDGIGVMTNSPEYSWHLDNLRNYLQLTNHNLGHQQLTEKLYIKQIESGSGLIGLPGDYTAPSRFVRGTYLSKFLAPFHSDQGITQLYNVFKAVMIPRGIEHLQENSAKCDYTGYWAGYDVTNRSLYVQPEDCPTMTKFTLDPAITTKVTEPIQHDFQVLEAKK</sequence>
<name>A0ABX8W8R3_9LACO</name>
<dbReference type="SUPFAM" id="SSF56235">
    <property type="entry name" value="N-terminal nucleophile aminohydrolases (Ntn hydrolases)"/>
    <property type="match status" value="1"/>
</dbReference>
<gene>
    <name evidence="4" type="ORF">GYM71_07545</name>
</gene>
<dbReference type="Gene3D" id="3.60.60.10">
    <property type="entry name" value="Penicillin V Acylase, Chain A"/>
    <property type="match status" value="1"/>
</dbReference>
<comment type="similarity">
    <text evidence="1">Belongs to the peptidase C59 family.</text>
</comment>
<evidence type="ECO:0000313" key="5">
    <source>
        <dbReference type="Proteomes" id="UP000826550"/>
    </source>
</evidence>
<keyword evidence="5" id="KW-1185">Reference proteome</keyword>
<feature type="domain" description="Choloylglycine hydrolase/NAAA C-terminal" evidence="3">
    <location>
        <begin position="2"/>
        <end position="317"/>
    </location>
</feature>
<organism evidence="4 5">
    <name type="scientific">Lactobacillus panisapium</name>
    <dbReference type="NCBI Taxonomy" id="2012495"/>
    <lineage>
        <taxon>Bacteria</taxon>
        <taxon>Bacillati</taxon>
        <taxon>Bacillota</taxon>
        <taxon>Bacilli</taxon>
        <taxon>Lactobacillales</taxon>
        <taxon>Lactobacillaceae</taxon>
        <taxon>Lactobacillus</taxon>
    </lineage>
</organism>
<protein>
    <submittedName>
        <fullName evidence="4">Linear amide C-N hydrolase</fullName>
    </submittedName>
</protein>
<dbReference type="GO" id="GO:0016787">
    <property type="term" value="F:hydrolase activity"/>
    <property type="evidence" value="ECO:0007669"/>
    <property type="project" value="UniProtKB-KW"/>
</dbReference>
<evidence type="ECO:0000259" key="3">
    <source>
        <dbReference type="Pfam" id="PF02275"/>
    </source>
</evidence>